<dbReference type="InParanoid" id="A0A1X7VJF9"/>
<feature type="region of interest" description="Disordered" evidence="1">
    <location>
        <begin position="334"/>
        <end position="359"/>
    </location>
</feature>
<feature type="region of interest" description="Disordered" evidence="1">
    <location>
        <begin position="146"/>
        <end position="181"/>
    </location>
</feature>
<feature type="compositionally biased region" description="Low complexity" evidence="1">
    <location>
        <begin position="37"/>
        <end position="73"/>
    </location>
</feature>
<feature type="compositionally biased region" description="Polar residues" evidence="1">
    <location>
        <begin position="81"/>
        <end position="98"/>
    </location>
</feature>
<keyword evidence="3" id="KW-1185">Reference proteome</keyword>
<proteinExistence type="predicted"/>
<dbReference type="AlphaFoldDB" id="A0A1X7VJF9"/>
<name>A0A1X7VJF9_AMPQE</name>
<gene>
    <name evidence="2" type="primary">100639976</name>
</gene>
<evidence type="ECO:0000256" key="1">
    <source>
        <dbReference type="SAM" id="MobiDB-lite"/>
    </source>
</evidence>
<feature type="region of interest" description="Disordered" evidence="1">
    <location>
        <begin position="36"/>
        <end position="125"/>
    </location>
</feature>
<evidence type="ECO:0000313" key="2">
    <source>
        <dbReference type="EnsemblMetazoa" id="Aqu2.1.39945_001"/>
    </source>
</evidence>
<feature type="compositionally biased region" description="Basic and acidic residues" evidence="1">
    <location>
        <begin position="99"/>
        <end position="111"/>
    </location>
</feature>
<accession>A0A1X7VJF9</accession>
<feature type="compositionally biased region" description="Polar residues" evidence="1">
    <location>
        <begin position="152"/>
        <end position="161"/>
    </location>
</feature>
<organism evidence="2">
    <name type="scientific">Amphimedon queenslandica</name>
    <name type="common">Sponge</name>
    <dbReference type="NCBI Taxonomy" id="400682"/>
    <lineage>
        <taxon>Eukaryota</taxon>
        <taxon>Metazoa</taxon>
        <taxon>Porifera</taxon>
        <taxon>Demospongiae</taxon>
        <taxon>Heteroscleromorpha</taxon>
        <taxon>Haplosclerida</taxon>
        <taxon>Niphatidae</taxon>
        <taxon>Amphimedon</taxon>
    </lineage>
</organism>
<protein>
    <submittedName>
        <fullName evidence="2">Uncharacterized protein</fullName>
    </submittedName>
</protein>
<dbReference type="Proteomes" id="UP000007879">
    <property type="component" value="Unassembled WGS sequence"/>
</dbReference>
<feature type="compositionally biased region" description="Pro residues" evidence="1">
    <location>
        <begin position="165"/>
        <end position="175"/>
    </location>
</feature>
<reference evidence="2" key="2">
    <citation type="submission" date="2017-05" db="UniProtKB">
        <authorList>
            <consortium name="EnsemblMetazoa"/>
        </authorList>
    </citation>
    <scope>IDENTIFICATION</scope>
</reference>
<dbReference type="EnsemblMetazoa" id="XM_003384035.3">
    <property type="protein sequence ID" value="XP_003384083.1"/>
    <property type="gene ID" value="LOC100639976"/>
</dbReference>
<dbReference type="EnsemblMetazoa" id="Aqu2.1.39945_001">
    <property type="protein sequence ID" value="Aqu2.1.39945_001"/>
    <property type="gene ID" value="Aqu2.1.39945"/>
</dbReference>
<evidence type="ECO:0000313" key="3">
    <source>
        <dbReference type="Proteomes" id="UP000007879"/>
    </source>
</evidence>
<dbReference type="KEGG" id="aqu:100639976"/>
<sequence>MTSSPSECSLGDKTSKIITFYKDLSHEVDGHFSRALSTSSTSSSSSTVVNCNNTNENNSSDSSLINSKNSPSNEIKKETIESSGTGVFSSPTSPSVNNPERKSDAEPHDISQQHASTPPPSSTPAIIYPGLAGLLVHPLIDSFSDAPRIQGQPVNYNRSSGTSHPHPPPPPPLPPSYLDYTPAQEMQSGALNMSQAHFHYNGNFREFSFVSPQATKQISYYHHHQHQHPPSYGGFSAEGYSSASWSDATVPSSNDYVAHPQNSFPISHFDVPYNLQAASFPQSQSHACNSLGMWGSYNQTGGHQQAQYMQGSGEGYEDHQQQQHHQALSYNHYHHHHHNNINPPSHYFDNNNCPNPGPTSAEYDHQIQTTNQWGYPAAPEEKIRALPPPPPLDSDLHHILKLEI</sequence>
<reference evidence="3" key="1">
    <citation type="journal article" date="2010" name="Nature">
        <title>The Amphimedon queenslandica genome and the evolution of animal complexity.</title>
        <authorList>
            <person name="Srivastava M."/>
            <person name="Simakov O."/>
            <person name="Chapman J."/>
            <person name="Fahey B."/>
            <person name="Gauthier M.E."/>
            <person name="Mitros T."/>
            <person name="Richards G.S."/>
            <person name="Conaco C."/>
            <person name="Dacre M."/>
            <person name="Hellsten U."/>
            <person name="Larroux C."/>
            <person name="Putnam N.H."/>
            <person name="Stanke M."/>
            <person name="Adamska M."/>
            <person name="Darling A."/>
            <person name="Degnan S.M."/>
            <person name="Oakley T.H."/>
            <person name="Plachetzki D.C."/>
            <person name="Zhai Y."/>
            <person name="Adamski M."/>
            <person name="Calcino A."/>
            <person name="Cummins S.F."/>
            <person name="Goodstein D.M."/>
            <person name="Harris C."/>
            <person name="Jackson D.J."/>
            <person name="Leys S.P."/>
            <person name="Shu S."/>
            <person name="Woodcroft B.J."/>
            <person name="Vervoort M."/>
            <person name="Kosik K.S."/>
            <person name="Manning G."/>
            <person name="Degnan B.M."/>
            <person name="Rokhsar D.S."/>
        </authorList>
    </citation>
    <scope>NUCLEOTIDE SEQUENCE [LARGE SCALE GENOMIC DNA]</scope>
</reference>